<dbReference type="Gene3D" id="3.40.50.720">
    <property type="entry name" value="NAD(P)-binding Rossmann-like Domain"/>
    <property type="match status" value="1"/>
</dbReference>
<comment type="similarity">
    <text evidence="1 3">Belongs to the short-chain dehydrogenases/reductases (SDR) family.</text>
</comment>
<evidence type="ECO:0000313" key="5">
    <source>
        <dbReference type="Proteomes" id="UP000290624"/>
    </source>
</evidence>
<dbReference type="OrthoDB" id="9810734at2"/>
<dbReference type="PRINTS" id="PR00081">
    <property type="entry name" value="GDHRDH"/>
</dbReference>
<name>A0A4Q2EHN0_9ACTN</name>
<protein>
    <submittedName>
        <fullName evidence="4">Short-chain dehydrogenase</fullName>
    </submittedName>
</protein>
<gene>
    <name evidence="4" type="ORF">C1706_12005</name>
</gene>
<dbReference type="PANTHER" id="PTHR43086:SF3">
    <property type="entry name" value="NADP-DEPENDENT 3-HYDROXY ACID DEHYDROGENASE YDFG"/>
    <property type="match status" value="1"/>
</dbReference>
<evidence type="ECO:0000256" key="2">
    <source>
        <dbReference type="ARBA" id="ARBA00023002"/>
    </source>
</evidence>
<reference evidence="4 5" key="1">
    <citation type="submission" date="2018-01" db="EMBL/GenBank/DDBJ databases">
        <title>Lactibacter flavus gen. nov., sp. nov., a novel bacterium of the family Propionibacteriaceae isolated from raw milk and dairy products.</title>
        <authorList>
            <person name="Wenning M."/>
            <person name="Breitenwieser F."/>
            <person name="Huptas C."/>
            <person name="von Neubeck M."/>
            <person name="Busse H.-J."/>
            <person name="Scherer S."/>
        </authorList>
    </citation>
    <scope>NUCLEOTIDE SEQUENCE [LARGE SCALE GENOMIC DNA]</scope>
    <source>
        <strain evidence="4 5">VG341</strain>
    </source>
</reference>
<evidence type="ECO:0000256" key="1">
    <source>
        <dbReference type="ARBA" id="ARBA00006484"/>
    </source>
</evidence>
<keyword evidence="2" id="KW-0560">Oxidoreductase</keyword>
<dbReference type="InterPro" id="IPR036291">
    <property type="entry name" value="NAD(P)-bd_dom_sf"/>
</dbReference>
<dbReference type="Pfam" id="PF00106">
    <property type="entry name" value="adh_short"/>
    <property type="match status" value="1"/>
</dbReference>
<comment type="caution">
    <text evidence="4">The sequence shown here is derived from an EMBL/GenBank/DDBJ whole genome shotgun (WGS) entry which is preliminary data.</text>
</comment>
<dbReference type="EMBL" id="PPCV01000009">
    <property type="protein sequence ID" value="RXW31385.1"/>
    <property type="molecule type" value="Genomic_DNA"/>
</dbReference>
<keyword evidence="5" id="KW-1185">Reference proteome</keyword>
<dbReference type="PANTHER" id="PTHR43086">
    <property type="entry name" value="VERY-LONG-CHAIN 3-OXOOACYL-COA REDUCTASE"/>
    <property type="match status" value="1"/>
</dbReference>
<dbReference type="CDD" id="cd05233">
    <property type="entry name" value="SDR_c"/>
    <property type="match status" value="1"/>
</dbReference>
<dbReference type="Proteomes" id="UP000290624">
    <property type="component" value="Unassembled WGS sequence"/>
</dbReference>
<sequence length="261" mass="27784">MNANSTALVTGATSGIGAEFARQLAERGHDLVLVARNTDRLDKQAHELASRYGVSCTTLPADLALRDDVERVADRLRSPVDPIDILINNAGFGFTTILTDEDTSDLERAIDVMALAPLVLGAAAAHTMIPRGHGQIITVASLASWVTQGAYSAIKAFAKVWSEGLSVDLAGTGVTATALCPGWVTTEFHQRAGLAGQARSIPTWAWVSPQRCVREALIDADKGKVLSIPTKRWKIAAFLLQHLPASAVQAISRRLAASKVQ</sequence>
<accession>A0A4Q2EHN0</accession>
<dbReference type="PRINTS" id="PR00080">
    <property type="entry name" value="SDRFAMILY"/>
</dbReference>
<dbReference type="RefSeq" id="WP_129459477.1">
    <property type="nucleotide sequence ID" value="NZ_PPCV01000009.1"/>
</dbReference>
<evidence type="ECO:0000256" key="3">
    <source>
        <dbReference type="RuleBase" id="RU000363"/>
    </source>
</evidence>
<organism evidence="4 5">
    <name type="scientific">Propioniciclava flava</name>
    <dbReference type="NCBI Taxonomy" id="2072026"/>
    <lineage>
        <taxon>Bacteria</taxon>
        <taxon>Bacillati</taxon>
        <taxon>Actinomycetota</taxon>
        <taxon>Actinomycetes</taxon>
        <taxon>Propionibacteriales</taxon>
        <taxon>Propionibacteriaceae</taxon>
        <taxon>Propioniciclava</taxon>
    </lineage>
</organism>
<evidence type="ECO:0000313" key="4">
    <source>
        <dbReference type="EMBL" id="RXW31385.1"/>
    </source>
</evidence>
<dbReference type="GO" id="GO:0016491">
    <property type="term" value="F:oxidoreductase activity"/>
    <property type="evidence" value="ECO:0007669"/>
    <property type="project" value="UniProtKB-KW"/>
</dbReference>
<proteinExistence type="inferred from homology"/>
<dbReference type="AlphaFoldDB" id="A0A4Q2EHN0"/>
<dbReference type="PIRSF" id="PIRSF000126">
    <property type="entry name" value="11-beta-HSD1"/>
    <property type="match status" value="1"/>
</dbReference>
<dbReference type="SUPFAM" id="SSF51735">
    <property type="entry name" value="NAD(P)-binding Rossmann-fold domains"/>
    <property type="match status" value="1"/>
</dbReference>
<dbReference type="InterPro" id="IPR002347">
    <property type="entry name" value="SDR_fam"/>
</dbReference>